<feature type="transmembrane region" description="Helical" evidence="1">
    <location>
        <begin position="294"/>
        <end position="318"/>
    </location>
</feature>
<evidence type="ECO:0000313" key="2">
    <source>
        <dbReference type="EMBL" id="KAA0203696.1"/>
    </source>
</evidence>
<organism evidence="2">
    <name type="scientific">Hyalella azteca</name>
    <name type="common">Amphipod</name>
    <dbReference type="NCBI Taxonomy" id="294128"/>
    <lineage>
        <taxon>Eukaryota</taxon>
        <taxon>Metazoa</taxon>
        <taxon>Ecdysozoa</taxon>
        <taxon>Arthropoda</taxon>
        <taxon>Crustacea</taxon>
        <taxon>Multicrustacea</taxon>
        <taxon>Malacostraca</taxon>
        <taxon>Eumalacostraca</taxon>
        <taxon>Peracarida</taxon>
        <taxon>Amphipoda</taxon>
        <taxon>Senticaudata</taxon>
        <taxon>Talitrida</taxon>
        <taxon>Talitroidea</taxon>
        <taxon>Hyalellidae</taxon>
        <taxon>Hyalella</taxon>
    </lineage>
</organism>
<feature type="transmembrane region" description="Helical" evidence="1">
    <location>
        <begin position="37"/>
        <end position="59"/>
    </location>
</feature>
<reference evidence="2" key="3">
    <citation type="submission" date="2019-06" db="EMBL/GenBank/DDBJ databases">
        <authorList>
            <person name="Poynton C."/>
            <person name="Hasenbein S."/>
            <person name="Benoit J.B."/>
            <person name="Sepulveda M.S."/>
            <person name="Poelchau M.F."/>
            <person name="Murali S.C."/>
            <person name="Chen S."/>
            <person name="Glastad K.M."/>
            <person name="Werren J.H."/>
            <person name="Vineis J.H."/>
            <person name="Bowen J.L."/>
            <person name="Friedrich M."/>
            <person name="Jones J."/>
            <person name="Robertson H.M."/>
            <person name="Feyereisen R."/>
            <person name="Mechler-Hickson A."/>
            <person name="Mathers N."/>
            <person name="Lee C.E."/>
            <person name="Colbourne J.K."/>
            <person name="Biales A."/>
            <person name="Johnston J.S."/>
            <person name="Wellborn G.A."/>
            <person name="Rosendale A.J."/>
            <person name="Cridge A.G."/>
            <person name="Munoz-Torres M.C."/>
            <person name="Bain P.A."/>
            <person name="Manny A.R."/>
            <person name="Major K.M."/>
            <person name="Lambert F.N."/>
            <person name="Vulpe C.D."/>
            <person name="Tuck P."/>
            <person name="Blalock B.J."/>
            <person name="Lin Y.-Y."/>
            <person name="Smith M.E."/>
            <person name="Ochoa-Acuna H."/>
            <person name="Chen M.-J.M."/>
            <person name="Childers C.P."/>
            <person name="Qu J."/>
            <person name="Dugan S."/>
            <person name="Lee S.L."/>
            <person name="Chao H."/>
            <person name="Dinh H."/>
            <person name="Han Y."/>
            <person name="Doddapaneni H."/>
            <person name="Worley K.C."/>
            <person name="Muzny D.M."/>
            <person name="Gibbs R.A."/>
            <person name="Richards S."/>
        </authorList>
    </citation>
    <scope>NUCLEOTIDE SEQUENCE</scope>
    <source>
        <strain evidence="2">HAZT.00-mixed</strain>
        <tissue evidence="2">Whole organism</tissue>
    </source>
</reference>
<protein>
    <submittedName>
        <fullName evidence="2">Gustatory receptor 87</fullName>
    </submittedName>
</protein>
<keyword evidence="1" id="KW-0812">Transmembrane</keyword>
<keyword evidence="2" id="KW-0675">Receptor</keyword>
<dbReference type="Proteomes" id="UP000711488">
    <property type="component" value="Unassembled WGS sequence"/>
</dbReference>
<feature type="transmembrane region" description="Helical" evidence="1">
    <location>
        <begin position="148"/>
        <end position="169"/>
    </location>
</feature>
<accession>A0A6A0HD31</accession>
<feature type="transmembrane region" description="Helical" evidence="1">
    <location>
        <begin position="118"/>
        <end position="136"/>
    </location>
</feature>
<name>A0A6A0HD31_HYAAZ</name>
<feature type="transmembrane region" description="Helical" evidence="1">
    <location>
        <begin position="71"/>
        <end position="91"/>
    </location>
</feature>
<gene>
    <name evidence="2" type="ORF">HAZT_HAZT007208</name>
</gene>
<feature type="transmembrane region" description="Helical" evidence="1">
    <location>
        <begin position="324"/>
        <end position="344"/>
    </location>
</feature>
<proteinExistence type="predicted"/>
<dbReference type="AlphaFoldDB" id="A0A6A0HD31"/>
<keyword evidence="1" id="KW-1133">Transmembrane helix</keyword>
<dbReference type="EMBL" id="JQDR03001034">
    <property type="protein sequence ID" value="KAA0203696.1"/>
    <property type="molecule type" value="Genomic_DNA"/>
</dbReference>
<reference evidence="2" key="1">
    <citation type="submission" date="2014-08" db="EMBL/GenBank/DDBJ databases">
        <authorList>
            <person name="Murali S."/>
            <person name="Richards S."/>
            <person name="Bandaranaike D."/>
            <person name="Bellair M."/>
            <person name="Blankenburg K."/>
            <person name="Chao H."/>
            <person name="Dinh H."/>
            <person name="Doddapaneni H."/>
            <person name="Dugan-Rocha S."/>
            <person name="Elkadiri S."/>
            <person name="Gnanaolivu R."/>
            <person name="Hughes D."/>
            <person name="Lee S."/>
            <person name="Li M."/>
            <person name="Ming W."/>
            <person name="Munidasa M."/>
            <person name="Muniz J."/>
            <person name="Nguyen L."/>
            <person name="Osuji N."/>
            <person name="Pu L.-L."/>
            <person name="Puazo M."/>
            <person name="Skinner E."/>
            <person name="Qu C."/>
            <person name="Quiroz J."/>
            <person name="Raj R."/>
            <person name="Weissenberger G."/>
            <person name="Xin Y."/>
            <person name="Zou X."/>
            <person name="Han Y."/>
            <person name="Worley K."/>
            <person name="Muzny D."/>
            <person name="Gibbs R."/>
        </authorList>
    </citation>
    <scope>NUCLEOTIDE SEQUENCE</scope>
    <source>
        <strain evidence="2">HAZT.00-mixed</strain>
        <tissue evidence="2">Whole organism</tissue>
    </source>
</reference>
<keyword evidence="1" id="KW-0472">Membrane</keyword>
<sequence length="435" mass="49511">MSRRDTVIDRYISLARIVGQFRSIGGLKSGYFAISRFWTVFSIFNWIVTFFSLAIYTHYHLNLDVTTERQGLFFFLCYYGLLVKVVSLFSFNKMERIRRTIFAVSKSLQTHKKSHKSIVNNFLMLIFPVTIIYDILDSTFNDVFDFSYNTVIGLARITMDVTMFTVPYLHVALTYRILYLLADAQCDIVRILQERLNGLGGFQYNIYNDPTDIVISDKTRSIHHLRKSCTLCCLKVNCVEEISKRTTSSKSHSNFIHDSEESVRIINMELRAAEKLLVNVDEAAVDFFSSSAHVITLLTVYAIILLIYCLYMIAEFIITASTPIAIHVWTALTVLAIFVVICNATHNFNTQRSKCEINFKHLMANCEDLHDQTPAVRIREAVGRPVIFDLLGFGVLDRAFLLGVVSGVSTYLVIALQFRTSGSAILNADECSNTN</sequence>
<reference evidence="2" key="2">
    <citation type="journal article" date="2018" name="Environ. Sci. Technol.">
        <title>The Toxicogenome of Hyalella azteca: A Model for Sediment Ecotoxicology and Evolutionary Toxicology.</title>
        <authorList>
            <person name="Poynton H.C."/>
            <person name="Hasenbein S."/>
            <person name="Benoit J.B."/>
            <person name="Sepulveda M.S."/>
            <person name="Poelchau M.F."/>
            <person name="Hughes D.S.T."/>
            <person name="Murali S.C."/>
            <person name="Chen S."/>
            <person name="Glastad K.M."/>
            <person name="Goodisman M.A.D."/>
            <person name="Werren J.H."/>
            <person name="Vineis J.H."/>
            <person name="Bowen J.L."/>
            <person name="Friedrich M."/>
            <person name="Jones J."/>
            <person name="Robertson H.M."/>
            <person name="Feyereisen R."/>
            <person name="Mechler-Hickson A."/>
            <person name="Mathers N."/>
            <person name="Lee C.E."/>
            <person name="Colbourne J.K."/>
            <person name="Biales A."/>
            <person name="Johnston J.S."/>
            <person name="Wellborn G.A."/>
            <person name="Rosendale A.J."/>
            <person name="Cridge A.G."/>
            <person name="Munoz-Torres M.C."/>
            <person name="Bain P.A."/>
            <person name="Manny A.R."/>
            <person name="Major K.M."/>
            <person name="Lambert F.N."/>
            <person name="Vulpe C.D."/>
            <person name="Tuck P."/>
            <person name="Blalock B.J."/>
            <person name="Lin Y.Y."/>
            <person name="Smith M.E."/>
            <person name="Ochoa-Acuna H."/>
            <person name="Chen M.M."/>
            <person name="Childers C.P."/>
            <person name="Qu J."/>
            <person name="Dugan S."/>
            <person name="Lee S.L."/>
            <person name="Chao H."/>
            <person name="Dinh H."/>
            <person name="Han Y."/>
            <person name="Doddapaneni H."/>
            <person name="Worley K.C."/>
            <person name="Muzny D.M."/>
            <person name="Gibbs R.A."/>
            <person name="Richards S."/>
        </authorList>
    </citation>
    <scope>NUCLEOTIDE SEQUENCE</scope>
    <source>
        <strain evidence="2">HAZT.00-mixed</strain>
        <tissue evidence="2">Whole organism</tissue>
    </source>
</reference>
<evidence type="ECO:0000256" key="1">
    <source>
        <dbReference type="SAM" id="Phobius"/>
    </source>
</evidence>
<comment type="caution">
    <text evidence="2">The sequence shown here is derived from an EMBL/GenBank/DDBJ whole genome shotgun (WGS) entry which is preliminary data.</text>
</comment>